<evidence type="ECO:0000313" key="1">
    <source>
        <dbReference type="EMBL" id="KID69314.1"/>
    </source>
</evidence>
<gene>
    <name evidence="1" type="ORF">MAN_01828</name>
</gene>
<proteinExistence type="predicted"/>
<dbReference type="HOGENOM" id="CLU_048616_0_0_1"/>
<accession>A0A0B4GM42</accession>
<feature type="non-terminal residue" evidence="1">
    <location>
        <position position="1"/>
    </location>
</feature>
<dbReference type="Proteomes" id="UP000031186">
    <property type="component" value="Unassembled WGS sequence"/>
</dbReference>
<comment type="caution">
    <text evidence="1">The sequence shown here is derived from an EMBL/GenBank/DDBJ whole genome shotgun (WGS) entry which is preliminary data.</text>
</comment>
<dbReference type="VEuPathDB" id="FungiDB:MAN_01828"/>
<organism evidence="1 2">
    <name type="scientific">Metarhizium anisopliae (strain ARSEF 549)</name>
    <dbReference type="NCBI Taxonomy" id="3151832"/>
    <lineage>
        <taxon>Eukaryota</taxon>
        <taxon>Fungi</taxon>
        <taxon>Dikarya</taxon>
        <taxon>Ascomycota</taxon>
        <taxon>Pezizomycotina</taxon>
        <taxon>Sordariomycetes</taxon>
        <taxon>Hypocreomycetidae</taxon>
        <taxon>Hypocreales</taxon>
        <taxon>Clavicipitaceae</taxon>
        <taxon>Metarhizium</taxon>
    </lineage>
</organism>
<dbReference type="OrthoDB" id="4367324at2759"/>
<dbReference type="AlphaFoldDB" id="A0A0B4GM42"/>
<keyword evidence="2" id="KW-1185">Reference proteome</keyword>
<protein>
    <submittedName>
        <fullName evidence="1">Uncharacterized protein</fullName>
    </submittedName>
</protein>
<sequence length="395" mass="44014">MASQRTAPLTLRHVLCQQKPTILCKSKLNRNSRSLAWPEVAAFTIWRDFNLENLNDSYGHILDADDLLYPLELPQVEVLQGVETEVDRDIGHLIAWNDALMQQTLLVAKTRLGICQESNLTYLYSTPDKSVIAKLPNASTGSQVDHVIGLDNRLEPVLVVGLGRLSSKWACMKLLAKLPQPSGEMALPLRQLGNLCRKAGTRYGYIQTEEDLVVCCFSDTDNGEDLKAAVMPVPCTKHGVNILTSELALWWLCMIAMSPNHSRLIQKKQDMVKINEWERLYHDAGTTVMRHRYSNFEKSMSAATPSMAFINLAPAISGINQDYLANPVQPEGTNNPKSLAELEDWGCSSNSADESAWNNPGVWTIPTNPNTWVDPKMLSMNQVADSGFNQSTYQP</sequence>
<name>A0A0B4GM42_METAF</name>
<dbReference type="EMBL" id="AZNF01000002">
    <property type="protein sequence ID" value="KID69314.1"/>
    <property type="molecule type" value="Genomic_DNA"/>
</dbReference>
<reference evidence="1 2" key="1">
    <citation type="journal article" date="2014" name="Proc. Natl. Acad. Sci. U.S.A.">
        <title>Trajectory and genomic determinants of fungal-pathogen speciation and host adaptation.</title>
        <authorList>
            <person name="Hu X."/>
            <person name="Xiao G."/>
            <person name="Zheng P."/>
            <person name="Shang Y."/>
            <person name="Su Y."/>
            <person name="Zhang X."/>
            <person name="Liu X."/>
            <person name="Zhan S."/>
            <person name="St Leger R.J."/>
            <person name="Wang C."/>
        </authorList>
    </citation>
    <scope>NUCLEOTIDE SEQUENCE [LARGE SCALE GENOMIC DNA]</scope>
    <source>
        <strain evidence="1 2">ARSEF 549</strain>
    </source>
</reference>
<evidence type="ECO:0000313" key="2">
    <source>
        <dbReference type="Proteomes" id="UP000031186"/>
    </source>
</evidence>